<dbReference type="AlphaFoldDB" id="A0A6G7Y7Z8"/>
<reference evidence="1 2" key="1">
    <citation type="submission" date="2020-03" db="EMBL/GenBank/DDBJ databases">
        <title>Propioniciclava sp. nov., isolated from Hydrophilus acuminatus.</title>
        <authorList>
            <person name="Hyun D.-W."/>
            <person name="Bae J.-W."/>
        </authorList>
    </citation>
    <scope>NUCLEOTIDE SEQUENCE [LARGE SCALE GENOMIC DNA]</scope>
    <source>
        <strain evidence="1 2">HDW11</strain>
    </source>
</reference>
<keyword evidence="2" id="KW-1185">Reference proteome</keyword>
<evidence type="ECO:0000313" key="1">
    <source>
        <dbReference type="EMBL" id="QIK72942.1"/>
    </source>
</evidence>
<evidence type="ECO:0000313" key="2">
    <source>
        <dbReference type="Proteomes" id="UP000501058"/>
    </source>
</evidence>
<proteinExistence type="predicted"/>
<sequence length="325" mass="34287">MADVTVLGGTFAGVAAAVRLARVGHTVVLVPGRDDWAAALRAELGPTLDFPAPWRDLFKKSGRPAAGALGLHGLELVADPDPPTDRGQRWYADRDALGAAHADAWRSFVDAADATWQALRPLGVEAEITAATGSDAALTRAGLHPRRSLADVARTLPHPTLAARVTALATDRGLDPRAAPAWLISRLAVERTFGRWRLLDAAGAARPASELVDVLRDRIADRGVALADAAPADPSPARAVVDARDPGVAWRRPRPLRREGTFFDQLRRRPLVSDPAAPGLFLASASSAAGAEPWAQLLSGALAAYAAHAHLTGEDIRPTNKALAR</sequence>
<dbReference type="SUPFAM" id="SSF51971">
    <property type="entry name" value="Nucleotide-binding domain"/>
    <property type="match status" value="1"/>
</dbReference>
<dbReference type="KEGG" id="prv:G7070_12540"/>
<name>A0A6G7Y7Z8_9ACTN</name>
<accession>A0A6G7Y7Z8</accession>
<dbReference type="EMBL" id="CP049865">
    <property type="protein sequence ID" value="QIK72942.1"/>
    <property type="molecule type" value="Genomic_DNA"/>
</dbReference>
<dbReference type="InterPro" id="IPR036188">
    <property type="entry name" value="FAD/NAD-bd_sf"/>
</dbReference>
<dbReference type="Gene3D" id="3.50.50.60">
    <property type="entry name" value="FAD/NAD(P)-binding domain"/>
    <property type="match status" value="1"/>
</dbReference>
<protein>
    <submittedName>
        <fullName evidence="1">Uncharacterized protein</fullName>
    </submittedName>
</protein>
<gene>
    <name evidence="1" type="ORF">G7070_12540</name>
</gene>
<organism evidence="1 2">
    <name type="scientific">Propioniciclava coleopterorum</name>
    <dbReference type="NCBI Taxonomy" id="2714937"/>
    <lineage>
        <taxon>Bacteria</taxon>
        <taxon>Bacillati</taxon>
        <taxon>Actinomycetota</taxon>
        <taxon>Actinomycetes</taxon>
        <taxon>Propionibacteriales</taxon>
        <taxon>Propionibacteriaceae</taxon>
        <taxon>Propioniciclava</taxon>
    </lineage>
</organism>
<dbReference type="Proteomes" id="UP000501058">
    <property type="component" value="Chromosome"/>
</dbReference>